<accession>A0ABR8Z4G9</accession>
<dbReference type="RefSeq" id="WP_251840328.1">
    <property type="nucleotide sequence ID" value="NZ_JACSPO010000008.1"/>
</dbReference>
<keyword evidence="3" id="KW-1185">Reference proteome</keyword>
<reference evidence="2 3" key="1">
    <citation type="submission" date="2020-08" db="EMBL/GenBank/DDBJ databases">
        <title>A Genomic Blueprint of the Chicken Gut Microbiome.</title>
        <authorList>
            <person name="Gilroy R."/>
            <person name="Ravi A."/>
            <person name="Getino M."/>
            <person name="Pursley I."/>
            <person name="Horton D.L."/>
            <person name="Alikhan N.-F."/>
            <person name="Baker D."/>
            <person name="Gharbi K."/>
            <person name="Hall N."/>
            <person name="Watson M."/>
            <person name="Adriaenssens E.M."/>
            <person name="Foster-Nyarko E."/>
            <person name="Jarju S."/>
            <person name="Secka A."/>
            <person name="Antonio M."/>
            <person name="Oren A."/>
            <person name="Chaudhuri R."/>
            <person name="La Ragione R.M."/>
            <person name="Hildebrand F."/>
            <person name="Pallen M.J."/>
        </authorList>
    </citation>
    <scope>NUCLEOTIDE SEQUENCE [LARGE SCALE GENOMIC DNA]</scope>
    <source>
        <strain evidence="2 3">Sa1BUA1</strain>
    </source>
</reference>
<evidence type="ECO:0000313" key="3">
    <source>
        <dbReference type="Proteomes" id="UP000661894"/>
    </source>
</evidence>
<proteinExistence type="predicted"/>
<dbReference type="Proteomes" id="UP000661894">
    <property type="component" value="Unassembled WGS sequence"/>
</dbReference>
<protein>
    <submittedName>
        <fullName evidence="2">Molybdopterin-guanine dinucleotide biosynthesis protein</fullName>
    </submittedName>
</protein>
<name>A0ABR8Z4G9_9MICO</name>
<gene>
    <name evidence="2" type="ORF">H9624_12990</name>
</gene>
<sequence>MSDERMAQMHEWLHEVCAELGVDPAVVESTAEPLLALVGQVAHGPTRPGAPLTAFLVGLAAGAAGRELDTAATVRDVTERAEAVERLVASRTAR</sequence>
<feature type="domain" description="DUF6457" evidence="1">
    <location>
        <begin position="5"/>
        <end position="91"/>
    </location>
</feature>
<dbReference type="Pfam" id="PF20058">
    <property type="entry name" value="DUF6457"/>
    <property type="match status" value="1"/>
</dbReference>
<comment type="caution">
    <text evidence="2">The sequence shown here is derived from an EMBL/GenBank/DDBJ whole genome shotgun (WGS) entry which is preliminary data.</text>
</comment>
<organism evidence="2 3">
    <name type="scientific">Oceanitalea stevensii</name>
    <dbReference type="NCBI Taxonomy" id="2763072"/>
    <lineage>
        <taxon>Bacteria</taxon>
        <taxon>Bacillati</taxon>
        <taxon>Actinomycetota</taxon>
        <taxon>Actinomycetes</taxon>
        <taxon>Micrococcales</taxon>
        <taxon>Bogoriellaceae</taxon>
        <taxon>Georgenia</taxon>
    </lineage>
</organism>
<evidence type="ECO:0000313" key="2">
    <source>
        <dbReference type="EMBL" id="MBD8063233.1"/>
    </source>
</evidence>
<dbReference type="EMBL" id="JACSPO010000008">
    <property type="protein sequence ID" value="MBD8063233.1"/>
    <property type="molecule type" value="Genomic_DNA"/>
</dbReference>
<evidence type="ECO:0000259" key="1">
    <source>
        <dbReference type="Pfam" id="PF20058"/>
    </source>
</evidence>
<dbReference type="InterPro" id="IPR045598">
    <property type="entry name" value="DUF6457"/>
</dbReference>